<feature type="domain" description="Helicase ATP-binding" evidence="13">
    <location>
        <begin position="682"/>
        <end position="881"/>
    </location>
</feature>
<comment type="domain">
    <text evidence="11">The DBINO region is involved in binding to DNA.</text>
</comment>
<keyword evidence="9 11" id="KW-0234">DNA repair</keyword>
<name>A0A8J4T180_9TREM</name>
<feature type="domain" description="DBINO" evidence="15">
    <location>
        <begin position="357"/>
        <end position="483"/>
    </location>
</feature>
<dbReference type="Pfam" id="PF13892">
    <property type="entry name" value="DBINO"/>
    <property type="match status" value="2"/>
</dbReference>
<dbReference type="GO" id="GO:0031011">
    <property type="term" value="C:Ino80 complex"/>
    <property type="evidence" value="ECO:0007669"/>
    <property type="project" value="UniProtKB-UniRule"/>
</dbReference>
<dbReference type="PROSITE" id="PS51413">
    <property type="entry name" value="DBINO"/>
    <property type="match status" value="1"/>
</dbReference>
<organism evidence="16 17">
    <name type="scientific">Paragonimus heterotremus</name>
    <dbReference type="NCBI Taxonomy" id="100268"/>
    <lineage>
        <taxon>Eukaryota</taxon>
        <taxon>Metazoa</taxon>
        <taxon>Spiralia</taxon>
        <taxon>Lophotrochozoa</taxon>
        <taxon>Platyhelminthes</taxon>
        <taxon>Trematoda</taxon>
        <taxon>Digenea</taxon>
        <taxon>Plagiorchiida</taxon>
        <taxon>Troglotremata</taxon>
        <taxon>Troglotrematidae</taxon>
        <taxon>Paragonimus</taxon>
    </lineage>
</organism>
<comment type="subcellular location">
    <subcellularLocation>
        <location evidence="1 11">Nucleus</location>
    </subcellularLocation>
</comment>
<reference evidence="16" key="1">
    <citation type="submission" date="2019-05" db="EMBL/GenBank/DDBJ databases">
        <title>Annotation for the trematode Paragonimus heterotremus.</title>
        <authorList>
            <person name="Choi Y.-J."/>
        </authorList>
    </citation>
    <scope>NUCLEOTIDE SEQUENCE</scope>
    <source>
        <strain evidence="16">LC</strain>
    </source>
</reference>
<evidence type="ECO:0000256" key="2">
    <source>
        <dbReference type="ARBA" id="ARBA00007025"/>
    </source>
</evidence>
<dbReference type="GO" id="GO:0006338">
    <property type="term" value="P:chromatin remodeling"/>
    <property type="evidence" value="ECO:0007669"/>
    <property type="project" value="UniProtKB-UniRule"/>
</dbReference>
<dbReference type="InterPro" id="IPR000330">
    <property type="entry name" value="SNF2_N"/>
</dbReference>
<dbReference type="Pfam" id="PF00176">
    <property type="entry name" value="SNF2-rel_dom"/>
    <property type="match status" value="1"/>
</dbReference>
<dbReference type="InterPro" id="IPR001650">
    <property type="entry name" value="Helicase_C-like"/>
</dbReference>
<comment type="caution">
    <text evidence="16">The sequence shown here is derived from an EMBL/GenBank/DDBJ whole genome shotgun (WGS) entry which is preliminary data.</text>
</comment>
<dbReference type="OrthoDB" id="448448at2759"/>
<sequence length="1664" mass="185543">MNKVTDSTVMENGSAEFMAQIDNLRTFISVPASIFISQTDSAMHLTEEYWRKRCEENPLFSVLNLSRGHVYKPVSSFEPAVIKEVLQLMADWRTEARERLAQMSDLERSQFLSDLNIPGHSQSTTTTIAATRASRESSLESTSASVTSVASASSLSCHSKLASSGDISGRKRKANLAPRGIQVSKHARTPGDAIFNRKSEKRQRRGPAVKPEPGDLRSDNEKPKESRSSYPAKPEDVDDYADEEDEEDDQLTRIVRRQREAFSARAAAGRPSVRNTEQLSAATAITSPGERKLSGSNAAAIARITQTDKVLREWKALARKVICKVARQWITSRRERVAQAKRAAKECARLMRQRALSSQKAAKDAIVRGHRLSRELATHWRNSAISIANGNGPLTINGIIMPSNIDLVLQSDYFTNAKPDGSSGDGAMVESAAAARRRAERAVAEQRRADLELLEARRQQRKLNFLITQTELYAHFMARKLEHTSTSQIVPTALTNVEDTSCRNVEGQSLESIEAASEEIDTQRILRRLEESDEEPDVETADCPVSTAKVADAADELDPVSDELTLNGRAVNHPSASGISIAAAARAAAHRLGINTEDEYDIARLKSEAMSKVKLAVERERSRKSQFQAIQPPSRLVESTGPLMSVDRHQTKDAPHEPQVEAPKLFRGQLKEYQLRGLNWLLSLFDQGINGILADEMGLGKTIQTIAFLGHLAEKYGIWGPFLVVAPASTLHNWSQEFAKFLPAFRLVPYWGSPAERRVLRRFWSFARPTNPNRSENIEDMESVGMITDGTGSRCAPGTRDAEMHVVVTSYQIVLQDAKFINKTAWSYIVLDEAHAIKSTSSLRWRLLLSFKCRNRLLLTGTPIQNTMQELWALLHFIMPTLFDSHDEFANWFSRDIESQVTANAGSVSIGGGMLATSKLNANQLSRLHLILKPFMLRRIKTEVEHEISTKTEIMRYCPLSRRQQTLYERLRNKIRLEDLSSVIGSGLSTDLASGCATGSENLAFSATAHLINLVMQLRKMCNHPDLWERRDAYYSCVTGVIRPSTGVPDLICPINQLTYPRFVHCWCLPRLFYDEGLLPHISWSQRSSQTSLTGTQIPVWPIANQSHLCAMQAATIVRLFALFHPAHIHADLWHHDDLEPDLGPADGSHSCPSSDGFVDKCFSFSRLMGLSPSDLVLALVTSGLSLILSPRRLNLSELVVMQSDLVTPRSSALQPVAPHRSILSNPPLLLQPLFRSSAQRLSPSFPSTRSSQLSKFWLWDVEPGSQLFTLRYPTIGWESVFPDHMDEYMSITGSVLLSTLSSLFIPKVVLIPTILHVCVPNFHVRLHWVYAPGLTCVSSVSTNVPDPVAVHADRLLVSLRAAQWLTSLEPVPLATRVSDSGKLVVLDQLLNQLKPAGHRVLIYSQMTRMIDILEEFMIYRKHAYLRLDGSSRLSDRRDMVAQWQTNPRWFVFLLSTRAGGLGINLTAADTVIFYDSDWNPTVDQQAMDRAHRLGQTKPVTVYRLVCKNTVEERMMQRAEEKRAMQQMVIQSGQNSAGANLLPTNRASDQLTSCDMVSLLLDDDELVKRLQIRRHQQAQRGRPARSSIAASRVISAASSVNLPATPVTQPEAVSQPTLSDERAAHTSNETPLERKRLTCSATETTVKPKKPRSIETNDDATTED</sequence>
<dbReference type="PROSITE" id="PS51194">
    <property type="entry name" value="HELICASE_CTER"/>
    <property type="match status" value="1"/>
</dbReference>
<dbReference type="SUPFAM" id="SSF52540">
    <property type="entry name" value="P-loop containing nucleoside triphosphate hydrolases"/>
    <property type="match status" value="2"/>
</dbReference>
<feature type="compositionally biased region" description="Acidic residues" evidence="12">
    <location>
        <begin position="236"/>
        <end position="249"/>
    </location>
</feature>
<evidence type="ECO:0000256" key="6">
    <source>
        <dbReference type="ARBA" id="ARBA00022801"/>
    </source>
</evidence>
<dbReference type="InterPro" id="IPR027417">
    <property type="entry name" value="P-loop_NTPase"/>
</dbReference>
<evidence type="ECO:0000256" key="11">
    <source>
        <dbReference type="RuleBase" id="RU368001"/>
    </source>
</evidence>
<keyword evidence="8 11" id="KW-0238">DNA-binding</keyword>
<keyword evidence="5 11" id="KW-0227">DNA damage</keyword>
<keyword evidence="7 11" id="KW-0067">ATP-binding</keyword>
<evidence type="ECO:0000259" key="15">
    <source>
        <dbReference type="PROSITE" id="PS51413"/>
    </source>
</evidence>
<dbReference type="InterPro" id="IPR038718">
    <property type="entry name" value="SNF2-like_sf"/>
</dbReference>
<evidence type="ECO:0000256" key="3">
    <source>
        <dbReference type="ARBA" id="ARBA00019805"/>
    </source>
</evidence>
<proteinExistence type="inferred from homology"/>
<feature type="region of interest" description="Disordered" evidence="12">
    <location>
        <begin position="1605"/>
        <end position="1664"/>
    </location>
</feature>
<evidence type="ECO:0000313" key="17">
    <source>
        <dbReference type="Proteomes" id="UP000748531"/>
    </source>
</evidence>
<evidence type="ECO:0000256" key="1">
    <source>
        <dbReference type="ARBA" id="ARBA00004123"/>
    </source>
</evidence>
<dbReference type="PANTHER" id="PTHR45685">
    <property type="entry name" value="HELICASE SRCAP-RELATED"/>
    <property type="match status" value="1"/>
</dbReference>
<dbReference type="Gene3D" id="3.40.50.300">
    <property type="entry name" value="P-loop containing nucleotide triphosphate hydrolases"/>
    <property type="match status" value="1"/>
</dbReference>
<feature type="compositionally biased region" description="Low complexity" evidence="12">
    <location>
        <begin position="122"/>
        <end position="132"/>
    </location>
</feature>
<evidence type="ECO:0000256" key="8">
    <source>
        <dbReference type="ARBA" id="ARBA00023125"/>
    </source>
</evidence>
<comment type="similarity">
    <text evidence="2 11">Belongs to the SNF2/RAD54 helicase family.</text>
</comment>
<dbReference type="EMBL" id="LUCH01002246">
    <property type="protein sequence ID" value="KAF5401780.1"/>
    <property type="molecule type" value="Genomic_DNA"/>
</dbReference>
<dbReference type="InterPro" id="IPR050520">
    <property type="entry name" value="INO80/SWR1_helicase"/>
</dbReference>
<comment type="subunit">
    <text evidence="11">Component of the INO80 chromatin-remodeling complex.</text>
</comment>
<evidence type="ECO:0000313" key="16">
    <source>
        <dbReference type="EMBL" id="KAF5401780.1"/>
    </source>
</evidence>
<protein>
    <recommendedName>
        <fullName evidence="3 11">Chromatin-remodeling ATPase INO80</fullName>
        <ecNumber evidence="11">3.6.4.-</ecNumber>
    </recommendedName>
</protein>
<keyword evidence="4" id="KW-0547">Nucleotide-binding</keyword>
<feature type="compositionally biased region" description="Low complexity" evidence="12">
    <location>
        <begin position="155"/>
        <end position="164"/>
    </location>
</feature>
<comment type="function">
    <text evidence="11">ATPase component of the INO80 complex which remodels chromatin by shifting nucleosomes and is involved in DNA repair.</text>
</comment>
<dbReference type="PROSITE" id="PS51192">
    <property type="entry name" value="HELICASE_ATP_BIND_1"/>
    <property type="match status" value="1"/>
</dbReference>
<dbReference type="GO" id="GO:0006281">
    <property type="term" value="P:DNA repair"/>
    <property type="evidence" value="ECO:0007669"/>
    <property type="project" value="UniProtKB-UniRule"/>
</dbReference>
<dbReference type="Gene3D" id="3.40.50.10810">
    <property type="entry name" value="Tandem AAA-ATPase domain"/>
    <property type="match status" value="1"/>
</dbReference>
<evidence type="ECO:0000256" key="4">
    <source>
        <dbReference type="ARBA" id="ARBA00022741"/>
    </source>
</evidence>
<keyword evidence="6 11" id="KW-0378">Hydrolase</keyword>
<feature type="compositionally biased region" description="Basic and acidic residues" evidence="12">
    <location>
        <begin position="212"/>
        <end position="227"/>
    </location>
</feature>
<dbReference type="GO" id="GO:0016887">
    <property type="term" value="F:ATP hydrolysis activity"/>
    <property type="evidence" value="ECO:0007669"/>
    <property type="project" value="TreeGrafter"/>
</dbReference>
<evidence type="ECO:0000256" key="10">
    <source>
        <dbReference type="ARBA" id="ARBA00023242"/>
    </source>
</evidence>
<dbReference type="GO" id="GO:0042393">
    <property type="term" value="F:histone binding"/>
    <property type="evidence" value="ECO:0007669"/>
    <property type="project" value="TreeGrafter"/>
</dbReference>
<dbReference type="Proteomes" id="UP000748531">
    <property type="component" value="Unassembled WGS sequence"/>
</dbReference>
<dbReference type="InterPro" id="IPR020838">
    <property type="entry name" value="DBINO"/>
</dbReference>
<evidence type="ECO:0000256" key="9">
    <source>
        <dbReference type="ARBA" id="ARBA00023204"/>
    </source>
</evidence>
<evidence type="ECO:0000256" key="7">
    <source>
        <dbReference type="ARBA" id="ARBA00022840"/>
    </source>
</evidence>
<dbReference type="EC" id="3.6.4.-" evidence="11"/>
<gene>
    <name evidence="16" type="ORF">PHET_04779</name>
</gene>
<dbReference type="GO" id="GO:0005524">
    <property type="term" value="F:ATP binding"/>
    <property type="evidence" value="ECO:0007669"/>
    <property type="project" value="UniProtKB-UniRule"/>
</dbReference>
<keyword evidence="17" id="KW-1185">Reference proteome</keyword>
<feature type="region of interest" description="Disordered" evidence="12">
    <location>
        <begin position="155"/>
        <end position="250"/>
    </location>
</feature>
<feature type="compositionally biased region" description="Polar residues" evidence="12">
    <location>
        <begin position="1606"/>
        <end position="1618"/>
    </location>
</feature>
<dbReference type="CDD" id="cd18793">
    <property type="entry name" value="SF2_C_SNF"/>
    <property type="match status" value="1"/>
</dbReference>
<dbReference type="InterPro" id="IPR049730">
    <property type="entry name" value="SNF2/RAD54-like_C"/>
</dbReference>
<dbReference type="SMART" id="SM00490">
    <property type="entry name" value="HELICc"/>
    <property type="match status" value="1"/>
</dbReference>
<feature type="domain" description="Helicase C-terminal" evidence="14">
    <location>
        <begin position="1386"/>
        <end position="1550"/>
    </location>
</feature>
<evidence type="ECO:0000256" key="5">
    <source>
        <dbReference type="ARBA" id="ARBA00022763"/>
    </source>
</evidence>
<dbReference type="SMART" id="SM00487">
    <property type="entry name" value="DEXDc"/>
    <property type="match status" value="1"/>
</dbReference>
<comment type="catalytic activity">
    <reaction evidence="11">
        <text>ATP + H2O = ADP + phosphate + H(+)</text>
        <dbReference type="Rhea" id="RHEA:13065"/>
        <dbReference type="ChEBI" id="CHEBI:15377"/>
        <dbReference type="ChEBI" id="CHEBI:15378"/>
        <dbReference type="ChEBI" id="CHEBI:30616"/>
        <dbReference type="ChEBI" id="CHEBI:43474"/>
        <dbReference type="ChEBI" id="CHEBI:456216"/>
    </reaction>
</comment>
<evidence type="ECO:0000259" key="13">
    <source>
        <dbReference type="PROSITE" id="PS51192"/>
    </source>
</evidence>
<dbReference type="PANTHER" id="PTHR45685:SF2">
    <property type="entry name" value="CHROMATIN-REMODELING ATPASE INO80"/>
    <property type="match status" value="1"/>
</dbReference>
<dbReference type="InterPro" id="IPR014001">
    <property type="entry name" value="Helicase_ATP-bd"/>
</dbReference>
<accession>A0A8J4T180</accession>
<keyword evidence="10" id="KW-0539">Nucleus</keyword>
<feature type="region of interest" description="Disordered" evidence="12">
    <location>
        <begin position="122"/>
        <end position="141"/>
    </location>
</feature>
<dbReference type="GO" id="GO:0003677">
    <property type="term" value="F:DNA binding"/>
    <property type="evidence" value="ECO:0007669"/>
    <property type="project" value="UniProtKB-UniRule"/>
</dbReference>
<evidence type="ECO:0000259" key="14">
    <source>
        <dbReference type="PROSITE" id="PS51194"/>
    </source>
</evidence>
<dbReference type="Pfam" id="PF00271">
    <property type="entry name" value="Helicase_C"/>
    <property type="match status" value="1"/>
</dbReference>
<evidence type="ECO:0000256" key="12">
    <source>
        <dbReference type="SAM" id="MobiDB-lite"/>
    </source>
</evidence>